<dbReference type="GO" id="GO:0016787">
    <property type="term" value="F:hydrolase activity"/>
    <property type="evidence" value="ECO:0007669"/>
    <property type="project" value="UniProtKB-KW"/>
</dbReference>
<keyword evidence="2" id="KW-0548">Nucleotidyltransferase</keyword>
<keyword evidence="6 9" id="KW-0695">RNA-directed DNA polymerase</keyword>
<sequence>MEVEFYNLTVKGNDLKTYIRRFQEYAVLCPTMVPNSKKLMEVFIEGLPRSIEGNVTASKPQTLEEAITITQRLIDQVTKHNSVQGTNDHKRKFDDKRTYNNNSNRNNDHTNNIIEGKKPSGLMLPPQLKTIADKSFVSISLASMLNIPPITLDTAYDIEMADGNLFDVVIGMDWLSKYHAKILCDEKVVHIPIDGETLIIRAQVMEKKSDEKSLEDILVVREFLEVFPEELPGLSPVRQVEFQIDLIPEAAPVVRAPYRLAPSEMQELSNQLQELADRAHQGLGAVLMQRENIIAYASRQLKPREENYTPHDLELGAVVALVMNLYLKLPSQILEAQTKAIKEENIEAENLRGMDKAFEVIVDRLTKSAYFIHIKVTNSMETLTRLYIKEIVLRYEELISIISDRNSHFTSRFWQSMQSALGTKLDMGTTYHSQIDGQSERTIQTLKDMLRVYVIDFGKGWERHLPLVEFSYNNNYHASIKAAPFEALYSRSCRSPICWAEVRDVQLTGPEIIHETTKKIVQIRQCLQAPRDRQRSYANVRRKPLEFQVGDRVMLKVSPRKGVIRFKKRGKLNPSPPPPYNSSKSYYNSPAEYHPHQPYQTVQSYQPLTTSSQHQLIQSPPQLHYDSQIAQQQQPELPTQLDSRLVVPLFLQTDDPIASLNKAMMFLNTTMNSKFPSTNNQLQTSPNTKTQATVQDGRVTVQNIQGQKTLLSQAQVADVVLHDDQQDFLADRLEEMDYDEDLQLQTTSNFKAGHVDAYDSDCDDEETACAIFMANLSSAGTVNGNTIGQSYDSELLSEESSLAQDKYIEEIVDLEKAKKKLENIVYKVDSGSSKHMTGQRDKLINFVSKFIDTVRFGNDHFAAIIGYGDLELGNPVSPTTAEQRLVRKNELKARGTLVMALPDKHQLKFNSHKDAKTLMQAIEKSTTEPVSVAASVSAVSTKLPVFSLPNVDSLSNAVIYSFFASQSSSPQLDNDDLKKGHFARECRSLKDTKRNDAAEPRRRNVLVETSTSKALVSQCNGVGSYDWSFQAEEEPTNYALIAFSSSSSSSDNEGVMIVWYQSGNRYHAVPPPYTGTFMPPKPDLIFNNAPNAVETDHPAFNVKLSPTNPDQDLSHTISSSVPIIEDWVSDSEDESETKTLQNKLIPKPTSNRKRENRKACFVCKSLDHLIKDCDYHDKTMAQPIARNHAHRGNNKHYAQMTVHTPQRHVVHAAVLTQSKPIPITAVRPVSTAVPKTSVTRPRHDKPIVTKTNSPTRRLINHSPSPKASDSPPRVTAVKALMVNAAQGNPQHALKDKGVIDNGCSRHMTGNISYLSNFEDLNGRYVAFRGNPKGGKISGKGKFNEKVDEGFLVGYSISSKAFRVFNSRTRIVQETLHVNFLENKPNIAGEESDQQYVLFPVWSSGSTNPQNTDGDDAFDGKELEFHEKKPESKVNVSPSRYRNLSAEFEDYSDNRINEVNATELEDITYSDDEDNVGAEADFNNLKNPRGYIKLLKIQVGLKLCRRSVFNSRCRRNKARLVAQGHTQEGEIDYEEVFAPVSRIEAIRLFLAYASFMDFMVYQMDIKSAFLYGTIKEEVYVCQPLGFKDPDHPDKVYKVVKALYGLHQAPRTCQDKYVAEILRKFGLRDGKSASTPIDTEKPLLKDPDCKYVDVHTYRSMIGSLMYLTSSRPDSMFAVVLSGMESLKKMLHVANLLSAGSLTSKQMVLNSPCLTHIKNWLSWLVQKQTALGKDKSNPLIVDSLLKTIWSSIHHLLINEVLTIPRQTATGVNTPRSDEDRLELMELTVFLLPSDEKVRVEVSVVDLQVSAIRLILLLSIKYALTVNPNIYVSCIKQFWTTVAIKKVNDVMRLQALVNKKKRWLWKLRLENLSVWMMQKCMSDKRTSWNEFSSSMAYAVICLSSGDLLTHTIKYTSPALTQKVFANMRRVGKGFSGVETPLFEGMVVAQEVKEGDADENVENVNAAEGDVSAANDEIHTADEEPSIPSPTPPTRPPQPSQDIPLNSQAQPTTPQSPQVQQQLPQPQPQPAQDTRIPMNLLQDLMDTCTALTRRVEHLELDIKVGTTQRVETSNETVMDDVSNQGIMIAEMDQDPDVVLEDDKEVANDVKYVQDDIDESAQHQGRKAESQADIYKIDLEHANKVLSMQEDESEPAEAELNKNIDWDEVIDHVRKRAKEDPAVKRYQALKRKPQTKAQARKNMMIYLKNVAGFKMDYFKGIYYDDIRPIFEAKFNTNVSFLQKTKEQIEEEESRALKRLNETPAEKAAKRQKLDEEVEELKRHLQIVPNEDDDVYIEATPLARKVHVVGYEIIEQNNKPYYKIIRADEKAAKRQKLDEEVEELKRHLQIVPNEDDDVYIEATPLARKVHVVGYEIIEQNNKPYYKIIRADARYTRSNLEESKKCTWSKKSQGLEAVGIMWCADHYIYNHTADFVSREELDEEVEELKRHLQIVPNEDDDVYIEATPLARKVHVVGYEIIEQNNKPYYKIIRADARYTRSNLEESKKCTWSKKSQGLEAVGIMCKDLTSWLWNHRLSHLSFNTTNQLAKQDLVKGLPKLMYAKDHLCISHKPNSESSSNAKLHMLHMDLCGLMSKDETPEIIIKFLKEAQAISTSVKTPSKNDLDLLFQPMFDEYFKPPFGDVSTPISIATLPTPDTAGASSSIIVNQEAPSLSTLPNNDTTESLVISINVEQPLHEEDTEFDSDTFTNLFTPPETSPDESSSRIVKLDEYGNVLKNKAQLVAKVYRQEEGIDFKESFALVARIQAIRIFLAYVAHKNMVVFQMDVNTAFLNGILKEEEGRK</sequence>
<dbReference type="SUPFAM" id="SSF53098">
    <property type="entry name" value="Ribonuclease H-like"/>
    <property type="match status" value="1"/>
</dbReference>
<dbReference type="Pfam" id="PF25597">
    <property type="entry name" value="SH3_retrovirus"/>
    <property type="match status" value="1"/>
</dbReference>
<evidence type="ECO:0000259" key="8">
    <source>
        <dbReference type="PROSITE" id="PS50994"/>
    </source>
</evidence>
<evidence type="ECO:0000256" key="6">
    <source>
        <dbReference type="ARBA" id="ARBA00022918"/>
    </source>
</evidence>
<dbReference type="EMBL" id="BKCJ010006836">
    <property type="protein sequence ID" value="GEU74180.1"/>
    <property type="molecule type" value="Genomic_DNA"/>
</dbReference>
<dbReference type="PANTHER" id="PTHR45835">
    <property type="entry name" value="YALI0A06105P"/>
    <property type="match status" value="1"/>
</dbReference>
<dbReference type="PROSITE" id="PS50994">
    <property type="entry name" value="INTEGRASE"/>
    <property type="match status" value="1"/>
</dbReference>
<evidence type="ECO:0000256" key="2">
    <source>
        <dbReference type="ARBA" id="ARBA00022695"/>
    </source>
</evidence>
<gene>
    <name evidence="9" type="ORF">Tci_046158</name>
</gene>
<feature type="compositionally biased region" description="Polar residues" evidence="7">
    <location>
        <begin position="1249"/>
        <end position="1267"/>
    </location>
</feature>
<evidence type="ECO:0000256" key="5">
    <source>
        <dbReference type="ARBA" id="ARBA00022801"/>
    </source>
</evidence>
<evidence type="ECO:0000313" key="9">
    <source>
        <dbReference type="EMBL" id="GEU74180.1"/>
    </source>
</evidence>
<feature type="compositionally biased region" description="Basic and acidic residues" evidence="7">
    <location>
        <begin position="87"/>
        <end position="98"/>
    </location>
</feature>
<dbReference type="InterPro" id="IPR001584">
    <property type="entry name" value="Integrase_cat-core"/>
</dbReference>
<feature type="region of interest" description="Disordered" evidence="7">
    <location>
        <begin position="566"/>
        <end position="596"/>
    </location>
</feature>
<dbReference type="SUPFAM" id="SSF56672">
    <property type="entry name" value="DNA/RNA polymerases"/>
    <property type="match status" value="1"/>
</dbReference>
<feature type="region of interest" description="Disordered" evidence="7">
    <location>
        <begin position="1976"/>
        <end position="2028"/>
    </location>
</feature>
<feature type="region of interest" description="Disordered" evidence="7">
    <location>
        <begin position="1233"/>
        <end position="1272"/>
    </location>
</feature>
<dbReference type="Pfam" id="PF17917">
    <property type="entry name" value="RT_RNaseH"/>
    <property type="match status" value="1"/>
</dbReference>
<feature type="compositionally biased region" description="Pro residues" evidence="7">
    <location>
        <begin position="1982"/>
        <end position="1994"/>
    </location>
</feature>
<dbReference type="Gene3D" id="3.30.420.10">
    <property type="entry name" value="Ribonuclease H-like superfamily/Ribonuclease H"/>
    <property type="match status" value="1"/>
</dbReference>
<protein>
    <submittedName>
        <fullName evidence="9">Reverse transcriptase domain-containing protein</fullName>
    </submittedName>
</protein>
<accession>A0A6L2MKD1</accession>
<dbReference type="InterPro" id="IPR057670">
    <property type="entry name" value="SH3_retrovirus"/>
</dbReference>
<feature type="region of interest" description="Disordered" evidence="7">
    <location>
        <begin position="78"/>
        <end position="119"/>
    </location>
</feature>
<dbReference type="InterPro" id="IPR043502">
    <property type="entry name" value="DNA/RNA_pol_sf"/>
</dbReference>
<dbReference type="PANTHER" id="PTHR45835:SF103">
    <property type="entry name" value="RNA-DIRECTED DNA POLYMERASE"/>
    <property type="match status" value="1"/>
</dbReference>
<feature type="domain" description="Integrase catalytic" evidence="8">
    <location>
        <begin position="326"/>
        <end position="492"/>
    </location>
</feature>
<feature type="compositionally biased region" description="Low complexity" evidence="7">
    <location>
        <begin position="100"/>
        <end position="112"/>
    </location>
</feature>
<dbReference type="InterPro" id="IPR041373">
    <property type="entry name" value="RT_RNaseH"/>
</dbReference>
<comment type="caution">
    <text evidence="9">The sequence shown here is derived from an EMBL/GenBank/DDBJ whole genome shotgun (WGS) entry which is preliminary data.</text>
</comment>
<feature type="compositionally biased region" description="Low complexity" evidence="7">
    <location>
        <begin position="581"/>
        <end position="590"/>
    </location>
</feature>
<keyword evidence="3" id="KW-0540">Nuclease</keyword>
<dbReference type="InterPro" id="IPR013103">
    <property type="entry name" value="RVT_2"/>
</dbReference>
<dbReference type="InterPro" id="IPR036397">
    <property type="entry name" value="RNaseH_sf"/>
</dbReference>
<proteinExistence type="predicted"/>
<dbReference type="GO" id="GO:0004519">
    <property type="term" value="F:endonuclease activity"/>
    <property type="evidence" value="ECO:0007669"/>
    <property type="project" value="UniProtKB-KW"/>
</dbReference>
<evidence type="ECO:0000256" key="4">
    <source>
        <dbReference type="ARBA" id="ARBA00022759"/>
    </source>
</evidence>
<feature type="compositionally biased region" description="Low complexity" evidence="7">
    <location>
        <begin position="1995"/>
        <end position="2019"/>
    </location>
</feature>
<dbReference type="Pfam" id="PF07727">
    <property type="entry name" value="RVT_2"/>
    <property type="match status" value="2"/>
</dbReference>
<keyword evidence="4" id="KW-0255">Endonuclease</keyword>
<dbReference type="GO" id="GO:0003676">
    <property type="term" value="F:nucleic acid binding"/>
    <property type="evidence" value="ECO:0007669"/>
    <property type="project" value="InterPro"/>
</dbReference>
<keyword evidence="5" id="KW-0378">Hydrolase</keyword>
<name>A0A6L2MKD1_TANCI</name>
<evidence type="ECO:0000256" key="1">
    <source>
        <dbReference type="ARBA" id="ARBA00022679"/>
    </source>
</evidence>
<evidence type="ECO:0000256" key="3">
    <source>
        <dbReference type="ARBA" id="ARBA00022722"/>
    </source>
</evidence>
<dbReference type="GO" id="GO:0015074">
    <property type="term" value="P:DNA integration"/>
    <property type="evidence" value="ECO:0007669"/>
    <property type="project" value="InterPro"/>
</dbReference>
<dbReference type="Pfam" id="PF08284">
    <property type="entry name" value="RVP_2"/>
    <property type="match status" value="1"/>
</dbReference>
<dbReference type="GO" id="GO:0003964">
    <property type="term" value="F:RNA-directed DNA polymerase activity"/>
    <property type="evidence" value="ECO:0007669"/>
    <property type="project" value="UniProtKB-KW"/>
</dbReference>
<organism evidence="9">
    <name type="scientific">Tanacetum cinerariifolium</name>
    <name type="common">Dalmatian daisy</name>
    <name type="synonym">Chrysanthemum cinerariifolium</name>
    <dbReference type="NCBI Taxonomy" id="118510"/>
    <lineage>
        <taxon>Eukaryota</taxon>
        <taxon>Viridiplantae</taxon>
        <taxon>Streptophyta</taxon>
        <taxon>Embryophyta</taxon>
        <taxon>Tracheophyta</taxon>
        <taxon>Spermatophyta</taxon>
        <taxon>Magnoliopsida</taxon>
        <taxon>eudicotyledons</taxon>
        <taxon>Gunneridae</taxon>
        <taxon>Pentapetalae</taxon>
        <taxon>asterids</taxon>
        <taxon>campanulids</taxon>
        <taxon>Asterales</taxon>
        <taxon>Asteraceae</taxon>
        <taxon>Asteroideae</taxon>
        <taxon>Anthemideae</taxon>
        <taxon>Anthemidinae</taxon>
        <taxon>Tanacetum</taxon>
    </lineage>
</organism>
<keyword evidence="1" id="KW-0808">Transferase</keyword>
<dbReference type="InterPro" id="IPR012337">
    <property type="entry name" value="RNaseH-like_sf"/>
</dbReference>
<reference evidence="9" key="1">
    <citation type="journal article" date="2019" name="Sci. Rep.">
        <title>Draft genome of Tanacetum cinerariifolium, the natural source of mosquito coil.</title>
        <authorList>
            <person name="Yamashiro T."/>
            <person name="Shiraishi A."/>
            <person name="Satake H."/>
            <person name="Nakayama K."/>
        </authorList>
    </citation>
    <scope>NUCLEOTIDE SEQUENCE</scope>
</reference>
<evidence type="ECO:0000256" key="7">
    <source>
        <dbReference type="SAM" id="MobiDB-lite"/>
    </source>
</evidence>